<keyword evidence="8" id="KW-1185">Reference proteome</keyword>
<dbReference type="Gene3D" id="3.40.50.1820">
    <property type="entry name" value="alpha/beta hydrolase"/>
    <property type="match status" value="1"/>
</dbReference>
<proteinExistence type="inferred from homology"/>
<name>A0A2H9TK10_9FUNG</name>
<comment type="similarity">
    <text evidence="2">Belongs to the TMCO4 family.</text>
</comment>
<dbReference type="Pfam" id="PF05277">
    <property type="entry name" value="DUF726"/>
    <property type="match status" value="1"/>
</dbReference>
<keyword evidence="5 6" id="KW-0472">Membrane</keyword>
<protein>
    <recommendedName>
        <fullName evidence="9">DUF726-domain-containing protein</fullName>
    </recommendedName>
</protein>
<evidence type="ECO:0000256" key="2">
    <source>
        <dbReference type="ARBA" id="ARBA00009824"/>
    </source>
</evidence>
<evidence type="ECO:0000256" key="6">
    <source>
        <dbReference type="SAM" id="Phobius"/>
    </source>
</evidence>
<dbReference type="InterPro" id="IPR007941">
    <property type="entry name" value="DUF726"/>
</dbReference>
<dbReference type="PANTHER" id="PTHR17920:SF3">
    <property type="entry name" value="TRANSMEMBRANE AND COILED-COIL DOMAIN-CONTAINING PROTEIN 4"/>
    <property type="match status" value="1"/>
</dbReference>
<dbReference type="PANTHER" id="PTHR17920">
    <property type="entry name" value="TRANSMEMBRANE AND COILED-COIL DOMAIN-CONTAINING PROTEIN 4 TMCO4"/>
    <property type="match status" value="1"/>
</dbReference>
<gene>
    <name evidence="7" type="ORF">PSACC_02087</name>
</gene>
<dbReference type="EMBL" id="MTSL01000142">
    <property type="protein sequence ID" value="PJF18101.1"/>
    <property type="molecule type" value="Genomic_DNA"/>
</dbReference>
<evidence type="ECO:0000313" key="7">
    <source>
        <dbReference type="EMBL" id="PJF18101.1"/>
    </source>
</evidence>
<reference evidence="7 8" key="1">
    <citation type="submission" date="2016-10" db="EMBL/GenBank/DDBJ databases">
        <title>The genome of Paramicrosporidium saccamoebae is the missing link in understanding Cryptomycota and Microsporidia evolution.</title>
        <authorList>
            <person name="Quandt C.A."/>
            <person name="Beaudet D."/>
            <person name="Corsaro D."/>
            <person name="Michel R."/>
            <person name="Corradi N."/>
            <person name="James T."/>
        </authorList>
    </citation>
    <scope>NUCLEOTIDE SEQUENCE [LARGE SCALE GENOMIC DNA]</scope>
    <source>
        <strain evidence="7 8">KSL3</strain>
    </source>
</reference>
<dbReference type="GO" id="GO:0016020">
    <property type="term" value="C:membrane"/>
    <property type="evidence" value="ECO:0007669"/>
    <property type="project" value="UniProtKB-SubCell"/>
</dbReference>
<comment type="caution">
    <text evidence="7">The sequence shown here is derived from an EMBL/GenBank/DDBJ whole genome shotgun (WGS) entry which is preliminary data.</text>
</comment>
<organism evidence="7 8">
    <name type="scientific">Paramicrosporidium saccamoebae</name>
    <dbReference type="NCBI Taxonomy" id="1246581"/>
    <lineage>
        <taxon>Eukaryota</taxon>
        <taxon>Fungi</taxon>
        <taxon>Fungi incertae sedis</taxon>
        <taxon>Cryptomycota</taxon>
        <taxon>Cryptomycota incertae sedis</taxon>
        <taxon>Paramicrosporidium</taxon>
    </lineage>
</organism>
<evidence type="ECO:0000313" key="8">
    <source>
        <dbReference type="Proteomes" id="UP000240830"/>
    </source>
</evidence>
<dbReference type="Proteomes" id="UP000240830">
    <property type="component" value="Unassembled WGS sequence"/>
</dbReference>
<accession>A0A2H9TK10</accession>
<evidence type="ECO:0000256" key="3">
    <source>
        <dbReference type="ARBA" id="ARBA00022692"/>
    </source>
</evidence>
<keyword evidence="3 6" id="KW-0812">Transmembrane</keyword>
<evidence type="ECO:0000256" key="5">
    <source>
        <dbReference type="ARBA" id="ARBA00023136"/>
    </source>
</evidence>
<evidence type="ECO:0008006" key="9">
    <source>
        <dbReference type="Google" id="ProtNLM"/>
    </source>
</evidence>
<keyword evidence="4 6" id="KW-1133">Transmembrane helix</keyword>
<dbReference type="AlphaFoldDB" id="A0A2H9TK10"/>
<evidence type="ECO:0000256" key="4">
    <source>
        <dbReference type="ARBA" id="ARBA00022989"/>
    </source>
</evidence>
<dbReference type="InterPro" id="IPR029058">
    <property type="entry name" value="AB_hydrolase_fold"/>
</dbReference>
<feature type="transmembrane region" description="Helical" evidence="6">
    <location>
        <begin position="210"/>
        <end position="235"/>
    </location>
</feature>
<evidence type="ECO:0000256" key="1">
    <source>
        <dbReference type="ARBA" id="ARBA00004141"/>
    </source>
</evidence>
<dbReference type="STRING" id="1246581.A0A2H9TK10"/>
<feature type="transmembrane region" description="Helical" evidence="6">
    <location>
        <begin position="173"/>
        <end position="198"/>
    </location>
</feature>
<dbReference type="OrthoDB" id="277931at2759"/>
<sequence length="504" mass="55620">MLDVGPSEFRDLLLLKLFSLIDESRRYLSAVSSIEIESSAALEEFEDTCNENNSKWENEIRHRVETIFDCTCKELEEKYDGARLVRAHSPYADDELKCTILFRLFAITIPDFGYDARTGVIMDHLRLMLRISKELYVRDVERNMAEQIKNGYLSEQQDLNAQSTLNGRLRKRLLIGLGAVTGGVALGVTAGFAAPVVIPFFGSLLGLSAGAAFLTGTTATAIFVVVFGAGGAGLASYKVERRYQDINSFHFRPVTSQDQMRVAVGISGWITEDADIYRPWMGLAVPGVDLFVLEVEKESFKTLGSALSNLIRTSAVGYAASELLKTTALATAMAALSWPVTVLQAGSLIDNPWSVCVNIAEKSGLVLADAIRKRVHGHRPITLAGHSLGALVIFTCLRELAKDPDINMGVIENVALFGLPEVIFPLEDWVRMRMLVAGRFVHCYSRNDWVLRFLYRSTALTSADIAGLNPISVTGIENVNMSNFVKGHLEYAEKTAEMLEMFNL</sequence>
<dbReference type="SUPFAM" id="SSF53474">
    <property type="entry name" value="alpha/beta-Hydrolases"/>
    <property type="match status" value="1"/>
</dbReference>
<comment type="subcellular location">
    <subcellularLocation>
        <location evidence="1">Membrane</location>
        <topology evidence="1">Multi-pass membrane protein</topology>
    </subcellularLocation>
</comment>